<feature type="compositionally biased region" description="Pro residues" evidence="1">
    <location>
        <begin position="52"/>
        <end position="69"/>
    </location>
</feature>
<feature type="compositionally biased region" description="Basic and acidic residues" evidence="1">
    <location>
        <begin position="356"/>
        <end position="379"/>
    </location>
</feature>
<accession>A0ABR1I5U1</accession>
<gene>
    <name evidence="2" type="ORF">QQZ08_004566</name>
</gene>
<feature type="region of interest" description="Disordered" evidence="1">
    <location>
        <begin position="482"/>
        <end position="510"/>
    </location>
</feature>
<protein>
    <submittedName>
        <fullName evidence="2">Uncharacterized protein</fullName>
    </submittedName>
</protein>
<reference evidence="2 3" key="1">
    <citation type="journal article" date="2025" name="Microbiol. Resour. Announc.">
        <title>Draft genome sequences for Neonectria magnoliae and Neonectria punicea, canker pathogens of Liriodendron tulipifera and Acer saccharum in West Virginia.</title>
        <authorList>
            <person name="Petronek H.M."/>
            <person name="Kasson M.T."/>
            <person name="Metheny A.M."/>
            <person name="Stauder C.M."/>
            <person name="Lovett B."/>
            <person name="Lynch S.C."/>
            <person name="Garnas J.R."/>
            <person name="Kasson L.R."/>
            <person name="Stajich J.E."/>
        </authorList>
    </citation>
    <scope>NUCLEOTIDE SEQUENCE [LARGE SCALE GENOMIC DNA]</scope>
    <source>
        <strain evidence="2 3">NRRL 64651</strain>
    </source>
</reference>
<comment type="caution">
    <text evidence="2">The sequence shown here is derived from an EMBL/GenBank/DDBJ whole genome shotgun (WGS) entry which is preliminary data.</text>
</comment>
<feature type="compositionally biased region" description="Low complexity" evidence="1">
    <location>
        <begin position="30"/>
        <end position="51"/>
    </location>
</feature>
<name>A0ABR1I5U1_9HYPO</name>
<feature type="compositionally biased region" description="Basic and acidic residues" evidence="1">
    <location>
        <begin position="495"/>
        <end position="509"/>
    </location>
</feature>
<feature type="region of interest" description="Disordered" evidence="1">
    <location>
        <begin position="213"/>
        <end position="232"/>
    </location>
</feature>
<keyword evidence="3" id="KW-1185">Reference proteome</keyword>
<organism evidence="2 3">
    <name type="scientific">Neonectria magnoliae</name>
    <dbReference type="NCBI Taxonomy" id="2732573"/>
    <lineage>
        <taxon>Eukaryota</taxon>
        <taxon>Fungi</taxon>
        <taxon>Dikarya</taxon>
        <taxon>Ascomycota</taxon>
        <taxon>Pezizomycotina</taxon>
        <taxon>Sordariomycetes</taxon>
        <taxon>Hypocreomycetidae</taxon>
        <taxon>Hypocreales</taxon>
        <taxon>Nectriaceae</taxon>
        <taxon>Neonectria</taxon>
    </lineage>
</organism>
<dbReference type="Proteomes" id="UP001498421">
    <property type="component" value="Unassembled WGS sequence"/>
</dbReference>
<feature type="region of interest" description="Disordered" evidence="1">
    <location>
        <begin position="1"/>
        <end position="78"/>
    </location>
</feature>
<proteinExistence type="predicted"/>
<feature type="compositionally biased region" description="Low complexity" evidence="1">
    <location>
        <begin position="396"/>
        <end position="418"/>
    </location>
</feature>
<evidence type="ECO:0000256" key="1">
    <source>
        <dbReference type="SAM" id="MobiDB-lite"/>
    </source>
</evidence>
<evidence type="ECO:0000313" key="2">
    <source>
        <dbReference type="EMBL" id="KAK7428949.1"/>
    </source>
</evidence>
<dbReference type="EMBL" id="JAZAVK010000035">
    <property type="protein sequence ID" value="KAK7428949.1"/>
    <property type="molecule type" value="Genomic_DNA"/>
</dbReference>
<feature type="region of interest" description="Disordered" evidence="1">
    <location>
        <begin position="310"/>
        <end position="442"/>
    </location>
</feature>
<sequence>MAGDNAFAQTNPGNGPPRQPQMPPVPPMHPANNRGHGGFPPAQGMPQGMPQNMPPMGAPPHFPPPPPHAVPQDLRSRNPVEICDITSERLTEADARERLSTFTVIRLERTENSHEVDEEGYRLQPTWDKTIQIEQTDISQPETRRQVRILERDTKPVMEKKASCSPAIQRQLEKAQERLCRSEPDRRYTYKLVQFDSKLRPLDERQQLAYFDKHTKKDKKGRKEKYVSSSKKTKSKPLYERVFITAYFKRTPTPEQSGLRMLEAQSRDQQMAMMAPPSHYSAPAPAPTQQMQMPRLPPGPLPGAMNGFPALPPGNPGVQAMGPKPNIPIMGPKPNLQNQQPKAMPPGPLPKQLKPILHDKKPEKGDKGDKDNKQNKPEKLNVQVVKVDKTNKRYQGSPRSSDSSVSSGGSWSSASDLSTPQSSLGSFPGFAKRDRGRSRTPVQLRFPENFGVPRQHTKHEQEIIAENYAPRLPVMRPVPFPAPRAPSPIGTAPMRQDRYPGLREDEPSYRSRPARLRPRIIQQRRGIRVVSPSEARQEILRDDLHRVEDRLERMRLDNARREPEFRRESEFLRDNERLERAREQPRRRVMPDRFRDQFAEDLMPFHGQEWVGNGVTRAAFCQIIFRRGHVVYKQQK</sequence>
<evidence type="ECO:0000313" key="3">
    <source>
        <dbReference type="Proteomes" id="UP001498421"/>
    </source>
</evidence>
<feature type="compositionally biased region" description="Pro residues" evidence="1">
    <location>
        <begin position="14"/>
        <end position="29"/>
    </location>
</feature>